<dbReference type="AlphaFoldDB" id="A0A0P1AC76"/>
<evidence type="ECO:0000256" key="2">
    <source>
        <dbReference type="ARBA" id="ARBA00004574"/>
    </source>
</evidence>
<comment type="subcellular location">
    <subcellularLocation>
        <location evidence="2">Chromosome</location>
        <location evidence="2">Telomere</location>
    </subcellularLocation>
    <subcellularLocation>
        <location evidence="1">Nucleus</location>
    </subcellularLocation>
</comment>
<evidence type="ECO:0000256" key="1">
    <source>
        <dbReference type="ARBA" id="ARBA00004123"/>
    </source>
</evidence>
<dbReference type="PANTHER" id="PTHR22928:SF3">
    <property type="entry name" value="TELOMERE-ASSOCIATED PROTEIN RIF1"/>
    <property type="match status" value="1"/>
</dbReference>
<dbReference type="GeneID" id="36403423"/>
<feature type="compositionally biased region" description="Basic and acidic residues" evidence="7">
    <location>
        <begin position="884"/>
        <end position="897"/>
    </location>
</feature>
<feature type="domain" description="Telomere-associated protein Rif1 N-terminal" evidence="8">
    <location>
        <begin position="24"/>
        <end position="337"/>
    </location>
</feature>
<proteinExistence type="predicted"/>
<dbReference type="EMBL" id="CCYD01000321">
    <property type="protein sequence ID" value="CEG38286.1"/>
    <property type="molecule type" value="Genomic_DNA"/>
</dbReference>
<dbReference type="STRING" id="4781.A0A0P1AC76"/>
<dbReference type="GO" id="GO:0140445">
    <property type="term" value="C:chromosome, telomeric repeat region"/>
    <property type="evidence" value="ECO:0007669"/>
    <property type="project" value="TreeGrafter"/>
</dbReference>
<evidence type="ECO:0000256" key="6">
    <source>
        <dbReference type="ARBA" id="ARBA00023306"/>
    </source>
</evidence>
<feature type="compositionally biased region" description="Polar residues" evidence="7">
    <location>
        <begin position="430"/>
        <end position="449"/>
    </location>
</feature>
<evidence type="ECO:0000256" key="7">
    <source>
        <dbReference type="SAM" id="MobiDB-lite"/>
    </source>
</evidence>
<dbReference type="OMA" id="RVTFCLQ"/>
<dbReference type="PANTHER" id="PTHR22928">
    <property type="entry name" value="TELOMERE-ASSOCIATED PROTEIN RIF1"/>
    <property type="match status" value="1"/>
</dbReference>
<dbReference type="GO" id="GO:0000723">
    <property type="term" value="P:telomere maintenance"/>
    <property type="evidence" value="ECO:0007669"/>
    <property type="project" value="TreeGrafter"/>
</dbReference>
<dbReference type="InterPro" id="IPR022031">
    <property type="entry name" value="Rif1_N"/>
</dbReference>
<protein>
    <submittedName>
        <fullName evidence="9">Telomere-associated protein Rif1, N-terminal</fullName>
    </submittedName>
</protein>
<dbReference type="InterPro" id="IPR016024">
    <property type="entry name" value="ARM-type_fold"/>
</dbReference>
<evidence type="ECO:0000256" key="4">
    <source>
        <dbReference type="ARBA" id="ARBA00022895"/>
    </source>
</evidence>
<evidence type="ECO:0000313" key="10">
    <source>
        <dbReference type="Proteomes" id="UP000054928"/>
    </source>
</evidence>
<evidence type="ECO:0000256" key="5">
    <source>
        <dbReference type="ARBA" id="ARBA00023242"/>
    </source>
</evidence>
<organism evidence="9 10">
    <name type="scientific">Plasmopara halstedii</name>
    <name type="common">Downy mildew of sunflower</name>
    <dbReference type="NCBI Taxonomy" id="4781"/>
    <lineage>
        <taxon>Eukaryota</taxon>
        <taxon>Sar</taxon>
        <taxon>Stramenopiles</taxon>
        <taxon>Oomycota</taxon>
        <taxon>Peronosporomycetes</taxon>
        <taxon>Peronosporales</taxon>
        <taxon>Peronosporaceae</taxon>
        <taxon>Plasmopara</taxon>
    </lineage>
</organism>
<keyword evidence="5" id="KW-0539">Nucleus</keyword>
<evidence type="ECO:0000256" key="3">
    <source>
        <dbReference type="ARBA" id="ARBA00022454"/>
    </source>
</evidence>
<keyword evidence="3" id="KW-0158">Chromosome</keyword>
<feature type="region of interest" description="Disordered" evidence="7">
    <location>
        <begin position="876"/>
        <end position="908"/>
    </location>
</feature>
<dbReference type="RefSeq" id="XP_024574655.1">
    <property type="nucleotide sequence ID" value="XM_024723706.1"/>
</dbReference>
<dbReference type="Proteomes" id="UP000054928">
    <property type="component" value="Unassembled WGS sequence"/>
</dbReference>
<accession>A0A0P1AC76</accession>
<dbReference type="OrthoDB" id="5399929at2759"/>
<keyword evidence="6" id="KW-0131">Cell cycle</keyword>
<name>A0A0P1AC76_PLAHL</name>
<dbReference type="SUPFAM" id="SSF48371">
    <property type="entry name" value="ARM repeat"/>
    <property type="match status" value="1"/>
</dbReference>
<evidence type="ECO:0000313" key="9">
    <source>
        <dbReference type="EMBL" id="CEG38286.1"/>
    </source>
</evidence>
<dbReference type="GO" id="GO:0005634">
    <property type="term" value="C:nucleus"/>
    <property type="evidence" value="ECO:0007669"/>
    <property type="project" value="UniProtKB-SubCell"/>
</dbReference>
<sequence>MEAAELQIARALAMLIEHEFPQSRSLETRLDAYLHLEELMRLEDTEASVREMQRHVPVLLHEMRFDLQHNVLSDIQHATLRCLSYLLHHRSLNEVFKDDDVIFFLSALLGLLFSTQDLRTYKLCVWGLTQQNFPVERHNCLSQTIEGLVHAVVNPFNSREIEVQALKGLLLLLVKYPEPLGANETYFRVYMRPIASRLSSSEVATRTQARLVLEEACKHRTNWSHETLTMVQNCAMEYFLPIMKSHTERNRLRDAIHLWKLVLVILKSRFTCEPGKLNQILYVPEKCMENEDAAVRLMSMQAWGDIIDIIHECQNWLFNKAVVSLLMWPIKLCLEQEVLLNVLGAAFTSWQKIVKVAVVYFNFYCKTQGQNDGQWQNAPEWKFWFSELVMSPLVTLMTRHMQANDNALTAEVHRFVKFTMQMWEDEEQMPSKSTHNSIPSQHSSCTTIEESMDGSDRKQSVFVVSRKSDVNESCSVDDLKCSNFRITTGITVIAFMLEDIFGAIQTLIKIADDCYGIKSQEQVNDLLITTWRGICKRNHVVCTTDGSLSNHGLRFVRMSIDFVFGLLNIRSSFADMRDENAYTNQVNINDKNQAALIAGASVGFGLEWQLQLLAPLVSNLPSSTSLRTVMLHPRSKLFDHITKRMEYLKKIYVQCATVLDTWKYDKSNKIQLDFTAKYNTLPYLVLNLLVEFAIYVDDPDNVDCERTRFIFANLSIVIRKLLKSVEASALQHAEGLNAIIRFSENTLHVACNFVFDDGERAHKSILDELVIISKRSARQFFVESLQTASLLLDLHHSLEVPGLFVSETASTDTLAISSDALDADQPIADVGILVSASYESSTSLPSTVSGEIARISKRDPADSNPVTLVDAAPVTPQQAKIIKRKDDKEHTTDEPKAHVKSQSAPPSLDAGFPQRLSLKSLRCIYPDLVGCSEGIALLYRHFPLSFRPFFSFYKIKTIGDLSALPVEKVRTFGLKDPISTVRRALKEFNGRKDRMKTLTGSPFCQRSSSATRSSASICTQFKRSLHPESGIVAYLEGPKIREHKRVRRFLVLDTEGGDGESEKNCRKPKLADRVTFCLQTGEIGQTSITRPGEDSQDQPKPFATIGTKKDLQKKMNTYSLKLIQHLQRSVNYIDKLVIEEQSIQSEEGSLQTSIASVGGVITNYQEAHELVSRLALLLQIAAETSSTRCRKLLNKEAHEHA</sequence>
<keyword evidence="10" id="KW-1185">Reference proteome</keyword>
<evidence type="ECO:0000259" key="8">
    <source>
        <dbReference type="Pfam" id="PF12231"/>
    </source>
</evidence>
<reference evidence="10" key="1">
    <citation type="submission" date="2014-09" db="EMBL/GenBank/DDBJ databases">
        <authorList>
            <person name="Sharma Rahul"/>
            <person name="Thines Marco"/>
        </authorList>
    </citation>
    <scope>NUCLEOTIDE SEQUENCE [LARGE SCALE GENOMIC DNA]</scope>
</reference>
<keyword evidence="4" id="KW-0779">Telomere</keyword>
<feature type="region of interest" description="Disordered" evidence="7">
    <location>
        <begin position="430"/>
        <end position="453"/>
    </location>
</feature>
<dbReference type="Pfam" id="PF12231">
    <property type="entry name" value="Rif1_N"/>
    <property type="match status" value="1"/>
</dbReference>